<proteinExistence type="predicted"/>
<sequence precursor="true">MIFSRVAVLLFAVHAFTGHVTAQDSKQESKVDSLVQTLRGRNGEIQVHKISLSGNAKNEQGAPVAGATIIVGYADLNRAVGKDETGEQQEFPFALARVKTDQQGRFEADNLIVPAKKRVGNTPESVPLHGTLTDQAGSPIPGAVVRAGQVNDANDAPDAKPRMTIFNFLDSSPNAGVGYPRMHLIPEEIRTTTTNAKGEYRFDYIPYGVRMAVSFSHSSFLSHVLRSFNTSPGEKQGKFIGPDCELSATVDRGQTIALQAVDPKTGKPVPGTKFELPYSRNIQQGSVATANEDGIASLRILAGSYTLRIIPPPGNDYWVTTDVLNIEESHAGGDPLAWELMPAIGIRCKAVAGDKPVAGISFEYSTDGVNWRTAATQGSYTEYATTDNGGVMNLVVPAETQSIRIKGDDLNQTAQKIDGKSELLFSVNAKTTDADSRKLAYLNSVTPLNGVYRYRSNNHLMKEVSSEDFRDKIESLLDMNAAQIEDELHAYFGELPMSEIVLTQFGDRRREERTHTYGDKKTTDWTVSDGQNRIRFDAANRQCNVEQEINSRMHMASISSLILLPMELESQGAIREGNRMVLTKEEAGQSMRVEQDAKSGFVYVRDFSSSRYGKSSWQIGKREINGQVLPRIKVEARYRDEQLDYAGVIFLDDVQLNDELPIETFAMDLPAGTNVFDERSIDSNAVSRRGKFTGIKTDCVDLIARLGEPDRAEVAMKHGDPAPELEIQNWVRGGRVIEAPDLRGKRLLLFFMGSDPDDFVTELPALRRACEAFAGRDDLAVIALFSPPQTASSLAKLSIVRDLTCLVAVDSQAEEGRHKGKTRAAYPGYSNQISVVVDPQGNVQMLASYNDNIDSTIYWIKRSTK</sequence>
<dbReference type="Gene3D" id="3.40.30.10">
    <property type="entry name" value="Glutaredoxin"/>
    <property type="match status" value="1"/>
</dbReference>
<organism evidence="2 3">
    <name type="scientific">Stieleria varia</name>
    <dbReference type="NCBI Taxonomy" id="2528005"/>
    <lineage>
        <taxon>Bacteria</taxon>
        <taxon>Pseudomonadati</taxon>
        <taxon>Planctomycetota</taxon>
        <taxon>Planctomycetia</taxon>
        <taxon>Pirellulales</taxon>
        <taxon>Pirellulaceae</taxon>
        <taxon>Stieleria</taxon>
    </lineage>
</organism>
<reference evidence="2 3" key="1">
    <citation type="submission" date="2019-02" db="EMBL/GenBank/DDBJ databases">
        <title>Deep-cultivation of Planctomycetes and their phenomic and genomic characterization uncovers novel biology.</title>
        <authorList>
            <person name="Wiegand S."/>
            <person name="Jogler M."/>
            <person name="Boedeker C."/>
            <person name="Pinto D."/>
            <person name="Vollmers J."/>
            <person name="Rivas-Marin E."/>
            <person name="Kohn T."/>
            <person name="Peeters S.H."/>
            <person name="Heuer A."/>
            <person name="Rast P."/>
            <person name="Oberbeckmann S."/>
            <person name="Bunk B."/>
            <person name="Jeske O."/>
            <person name="Meyerdierks A."/>
            <person name="Storesund J.E."/>
            <person name="Kallscheuer N."/>
            <person name="Luecker S."/>
            <person name="Lage O.M."/>
            <person name="Pohl T."/>
            <person name="Merkel B.J."/>
            <person name="Hornburger P."/>
            <person name="Mueller R.-W."/>
            <person name="Bruemmer F."/>
            <person name="Labrenz M."/>
            <person name="Spormann A.M."/>
            <person name="Op Den Camp H."/>
            <person name="Overmann J."/>
            <person name="Amann R."/>
            <person name="Jetten M.S.M."/>
            <person name="Mascher T."/>
            <person name="Medema M.H."/>
            <person name="Devos D.P."/>
            <person name="Kaster A.-K."/>
            <person name="Ovreas L."/>
            <person name="Rohde M."/>
            <person name="Galperin M.Y."/>
            <person name="Jogler C."/>
        </authorList>
    </citation>
    <scope>NUCLEOTIDE SEQUENCE [LARGE SCALE GENOMIC DNA]</scope>
    <source>
        <strain evidence="2 3">Pla52n</strain>
    </source>
</reference>
<comment type="caution">
    <text evidence="2">The sequence shown here is derived from an EMBL/GenBank/DDBJ whole genome shotgun (WGS) entry which is preliminary data.</text>
</comment>
<gene>
    <name evidence="2" type="ORF">Pla52n_13480</name>
</gene>
<name>A0A5C6B087_9BACT</name>
<dbReference type="InterPro" id="IPR008969">
    <property type="entry name" value="CarboxyPept-like_regulatory"/>
</dbReference>
<feature type="chain" id="PRO_5023020462" evidence="1">
    <location>
        <begin position="23"/>
        <end position="865"/>
    </location>
</feature>
<dbReference type="GO" id="GO:0051213">
    <property type="term" value="F:dioxygenase activity"/>
    <property type="evidence" value="ECO:0007669"/>
    <property type="project" value="UniProtKB-KW"/>
</dbReference>
<keyword evidence="1" id="KW-0732">Signal</keyword>
<dbReference type="SUPFAM" id="SSF49464">
    <property type="entry name" value="Carboxypeptidase regulatory domain-like"/>
    <property type="match status" value="1"/>
</dbReference>
<dbReference type="OrthoDB" id="231349at2"/>
<dbReference type="AlphaFoldDB" id="A0A5C6B087"/>
<protein>
    <submittedName>
        <fullName evidence="2">Dioxygenase</fullName>
    </submittedName>
</protein>
<evidence type="ECO:0000313" key="2">
    <source>
        <dbReference type="EMBL" id="TWU05633.1"/>
    </source>
</evidence>
<keyword evidence="2" id="KW-0560">Oxidoreductase</keyword>
<accession>A0A5C6B087</accession>
<dbReference type="RefSeq" id="WP_146518853.1">
    <property type="nucleotide sequence ID" value="NZ_CP151726.1"/>
</dbReference>
<dbReference type="Proteomes" id="UP000320176">
    <property type="component" value="Unassembled WGS sequence"/>
</dbReference>
<dbReference type="SUPFAM" id="SSF52833">
    <property type="entry name" value="Thioredoxin-like"/>
    <property type="match status" value="1"/>
</dbReference>
<keyword evidence="2" id="KW-0223">Dioxygenase</keyword>
<evidence type="ECO:0000313" key="3">
    <source>
        <dbReference type="Proteomes" id="UP000320176"/>
    </source>
</evidence>
<dbReference type="InterPro" id="IPR036249">
    <property type="entry name" value="Thioredoxin-like_sf"/>
</dbReference>
<evidence type="ECO:0000256" key="1">
    <source>
        <dbReference type="SAM" id="SignalP"/>
    </source>
</evidence>
<keyword evidence="3" id="KW-1185">Reference proteome</keyword>
<dbReference type="EMBL" id="SJPN01000002">
    <property type="protein sequence ID" value="TWU05633.1"/>
    <property type="molecule type" value="Genomic_DNA"/>
</dbReference>
<feature type="signal peptide" evidence="1">
    <location>
        <begin position="1"/>
        <end position="22"/>
    </location>
</feature>